<dbReference type="EMBL" id="OW152833">
    <property type="protein sequence ID" value="CAH2054765.1"/>
    <property type="molecule type" value="Genomic_DNA"/>
</dbReference>
<evidence type="ECO:0000313" key="2">
    <source>
        <dbReference type="Proteomes" id="UP000837857"/>
    </source>
</evidence>
<protein>
    <submittedName>
        <fullName evidence="1">Uncharacterized protein</fullName>
    </submittedName>
</protein>
<reference evidence="1" key="1">
    <citation type="submission" date="2022-03" db="EMBL/GenBank/DDBJ databases">
        <authorList>
            <person name="Martin H S."/>
        </authorList>
    </citation>
    <scope>NUCLEOTIDE SEQUENCE</scope>
</reference>
<keyword evidence="2" id="KW-1185">Reference proteome</keyword>
<sequence length="91" mass="9843">MCPVGKKAAGARSRLRPACINFHGARTFPVMRVGGRGVRYAIGKNPAPTAPRHPTLITDHIRCGGFLRALLFRTPADNRTSAIISNAIKLH</sequence>
<accession>A0ABN8IGM7</accession>
<name>A0ABN8IGM7_9NEOP</name>
<dbReference type="Proteomes" id="UP000837857">
    <property type="component" value="Chromosome 21"/>
</dbReference>
<proteinExistence type="predicted"/>
<evidence type="ECO:0000313" key="1">
    <source>
        <dbReference type="EMBL" id="CAH2054765.1"/>
    </source>
</evidence>
<organism evidence="1 2">
    <name type="scientific">Iphiclides podalirius</name>
    <name type="common">scarce swallowtail</name>
    <dbReference type="NCBI Taxonomy" id="110791"/>
    <lineage>
        <taxon>Eukaryota</taxon>
        <taxon>Metazoa</taxon>
        <taxon>Ecdysozoa</taxon>
        <taxon>Arthropoda</taxon>
        <taxon>Hexapoda</taxon>
        <taxon>Insecta</taxon>
        <taxon>Pterygota</taxon>
        <taxon>Neoptera</taxon>
        <taxon>Endopterygota</taxon>
        <taxon>Lepidoptera</taxon>
        <taxon>Glossata</taxon>
        <taxon>Ditrysia</taxon>
        <taxon>Papilionoidea</taxon>
        <taxon>Papilionidae</taxon>
        <taxon>Papilioninae</taxon>
        <taxon>Iphiclides</taxon>
    </lineage>
</organism>
<feature type="non-terminal residue" evidence="1">
    <location>
        <position position="91"/>
    </location>
</feature>
<gene>
    <name evidence="1" type="ORF">IPOD504_LOCUS8773</name>
</gene>